<evidence type="ECO:0000256" key="11">
    <source>
        <dbReference type="ARBA" id="ARBA00030962"/>
    </source>
</evidence>
<keyword evidence="14" id="KW-1185">Reference proteome</keyword>
<feature type="domain" description="PTS EIIA type-2" evidence="12">
    <location>
        <begin position="21"/>
        <end position="159"/>
    </location>
</feature>
<gene>
    <name evidence="13" type="ORF">JOC47_002831</name>
</gene>
<evidence type="ECO:0000256" key="6">
    <source>
        <dbReference type="ARBA" id="ARBA00022679"/>
    </source>
</evidence>
<proteinExistence type="predicted"/>
<evidence type="ECO:0000313" key="13">
    <source>
        <dbReference type="EMBL" id="MBM7557962.1"/>
    </source>
</evidence>
<dbReference type="Proteomes" id="UP000774000">
    <property type="component" value="Unassembled WGS sequence"/>
</dbReference>
<evidence type="ECO:0000256" key="1">
    <source>
        <dbReference type="ARBA" id="ARBA00002434"/>
    </source>
</evidence>
<evidence type="ECO:0000256" key="2">
    <source>
        <dbReference type="ARBA" id="ARBA00014783"/>
    </source>
</evidence>
<dbReference type="GO" id="GO:0090563">
    <property type="term" value="F:protein-phosphocysteine-sugar phosphotransferase activity"/>
    <property type="evidence" value="ECO:0007669"/>
    <property type="project" value="TreeGrafter"/>
</dbReference>
<keyword evidence="6" id="KW-0808">Transferase</keyword>
<accession>A0A939BQ73</accession>
<dbReference type="InterPro" id="IPR002178">
    <property type="entry name" value="PTS_EIIA_type-2_dom"/>
</dbReference>
<dbReference type="SUPFAM" id="SSF55804">
    <property type="entry name" value="Phoshotransferase/anion transport protein"/>
    <property type="match status" value="1"/>
</dbReference>
<reference evidence="13" key="1">
    <citation type="submission" date="2021-01" db="EMBL/GenBank/DDBJ databases">
        <title>Genomic Encyclopedia of Type Strains, Phase IV (KMG-IV): sequencing the most valuable type-strain genomes for metagenomic binning, comparative biology and taxonomic classification.</title>
        <authorList>
            <person name="Goeker M."/>
        </authorList>
    </citation>
    <scope>NUCLEOTIDE SEQUENCE</scope>
    <source>
        <strain evidence="13">DSM 23230</strain>
    </source>
</reference>
<dbReference type="RefSeq" id="WP_204702895.1">
    <property type="nucleotide sequence ID" value="NZ_JAFBDQ010000021.1"/>
</dbReference>
<comment type="function">
    <text evidence="1">The phosphoenolpyruvate-dependent sugar phosphotransferase system (sugar PTS), a major carbohydrate active transport system, catalyzes the phosphorylation of incoming sugar substrates concomitantly with their translocation across the cell membrane. The enzyme II CmtAB PTS system is involved in D-mannitol transport.</text>
</comment>
<keyword evidence="5" id="KW-0762">Sugar transport</keyword>
<organism evidence="13 14">
    <name type="scientific">Halanaerobacter jeridensis</name>
    <dbReference type="NCBI Taxonomy" id="706427"/>
    <lineage>
        <taxon>Bacteria</taxon>
        <taxon>Bacillati</taxon>
        <taxon>Bacillota</taxon>
        <taxon>Clostridia</taxon>
        <taxon>Halanaerobiales</taxon>
        <taxon>Halobacteroidaceae</taxon>
        <taxon>Halanaerobacter</taxon>
    </lineage>
</organism>
<keyword evidence="8" id="KW-0418">Kinase</keyword>
<dbReference type="GO" id="GO:0005886">
    <property type="term" value="C:plasma membrane"/>
    <property type="evidence" value="ECO:0007669"/>
    <property type="project" value="TreeGrafter"/>
</dbReference>
<dbReference type="CDD" id="cd00211">
    <property type="entry name" value="PTS_IIA_fru"/>
    <property type="match status" value="1"/>
</dbReference>
<keyword evidence="4" id="KW-0597">Phosphoprotein</keyword>
<evidence type="ECO:0000256" key="4">
    <source>
        <dbReference type="ARBA" id="ARBA00022553"/>
    </source>
</evidence>
<dbReference type="GO" id="GO:0016301">
    <property type="term" value="F:kinase activity"/>
    <property type="evidence" value="ECO:0007669"/>
    <property type="project" value="UniProtKB-KW"/>
</dbReference>
<evidence type="ECO:0000313" key="14">
    <source>
        <dbReference type="Proteomes" id="UP000774000"/>
    </source>
</evidence>
<evidence type="ECO:0000256" key="9">
    <source>
        <dbReference type="ARBA" id="ARBA00029908"/>
    </source>
</evidence>
<dbReference type="Pfam" id="PF00359">
    <property type="entry name" value="PTS_EIIA_2"/>
    <property type="match status" value="1"/>
</dbReference>
<dbReference type="AlphaFoldDB" id="A0A939BQ73"/>
<keyword evidence="3" id="KW-0813">Transport</keyword>
<keyword evidence="7" id="KW-0598">Phosphotransferase system</keyword>
<evidence type="ECO:0000256" key="3">
    <source>
        <dbReference type="ARBA" id="ARBA00022448"/>
    </source>
</evidence>
<dbReference type="InterPro" id="IPR050893">
    <property type="entry name" value="Sugar_PTS"/>
</dbReference>
<dbReference type="InterPro" id="IPR016152">
    <property type="entry name" value="PTrfase/Anion_transptr"/>
</dbReference>
<evidence type="ECO:0000259" key="12">
    <source>
        <dbReference type="PROSITE" id="PS51094"/>
    </source>
</evidence>
<dbReference type="PANTHER" id="PTHR30181">
    <property type="entry name" value="MANNITOL PERMEASE IIC COMPONENT"/>
    <property type="match status" value="1"/>
</dbReference>
<name>A0A939BQ73_9FIRM</name>
<evidence type="ECO:0000256" key="10">
    <source>
        <dbReference type="ARBA" id="ARBA00030956"/>
    </source>
</evidence>
<comment type="caution">
    <text evidence="13">The sequence shown here is derived from an EMBL/GenBank/DDBJ whole genome shotgun (WGS) entry which is preliminary data.</text>
</comment>
<sequence>MGILDMFSKKDDEQEEKEESTILTKDLIRLNLDPMDKEEAIKLAGQLLVDNGYVEEEYVEGMLEREGTVSTYMGNGVAIPHGTNEAKQYIKETGISLLQFPEGIDFGDGDVCRLLIGIAGQGDDHMEILQNLATVCQDEDTTEELMTTSDKELIMEQLI</sequence>
<dbReference type="PROSITE" id="PS00372">
    <property type="entry name" value="PTS_EIIA_TYPE_2_HIS"/>
    <property type="match status" value="1"/>
</dbReference>
<evidence type="ECO:0000256" key="7">
    <source>
        <dbReference type="ARBA" id="ARBA00022683"/>
    </source>
</evidence>
<dbReference type="GO" id="GO:0009401">
    <property type="term" value="P:phosphoenolpyruvate-dependent sugar phosphotransferase system"/>
    <property type="evidence" value="ECO:0007669"/>
    <property type="project" value="UniProtKB-KW"/>
</dbReference>
<evidence type="ECO:0000256" key="8">
    <source>
        <dbReference type="ARBA" id="ARBA00022777"/>
    </source>
</evidence>
<dbReference type="PROSITE" id="PS51094">
    <property type="entry name" value="PTS_EIIA_TYPE_2"/>
    <property type="match status" value="1"/>
</dbReference>
<protein>
    <recommendedName>
        <fullName evidence="2">Mannitol-specific phosphotransferase enzyme IIA component</fullName>
    </recommendedName>
    <alternativeName>
        <fullName evidence="10">EIIA</fullName>
    </alternativeName>
    <alternativeName>
        <fullName evidence="11">EIII</fullName>
    </alternativeName>
    <alternativeName>
        <fullName evidence="9">PTS system mannitol-specific EIIA component</fullName>
    </alternativeName>
</protein>
<dbReference type="PANTHER" id="PTHR30181:SF2">
    <property type="entry name" value="PTS SYSTEM MANNITOL-SPECIFIC EIICBA COMPONENT"/>
    <property type="match status" value="1"/>
</dbReference>
<evidence type="ECO:0000256" key="5">
    <source>
        <dbReference type="ARBA" id="ARBA00022597"/>
    </source>
</evidence>
<dbReference type="Gene3D" id="3.40.930.10">
    <property type="entry name" value="Mannitol-specific EII, Chain A"/>
    <property type="match status" value="1"/>
</dbReference>
<dbReference type="EMBL" id="JAFBDQ010000021">
    <property type="protein sequence ID" value="MBM7557962.1"/>
    <property type="molecule type" value="Genomic_DNA"/>
</dbReference>